<accession>A0ABR1FJ15</accession>
<protein>
    <recommendedName>
        <fullName evidence="4">Pectinesterase inhibitor domain-containing protein</fullName>
    </recommendedName>
</protein>
<dbReference type="EMBL" id="JBBJCI010000374">
    <property type="protein sequence ID" value="KAK7231795.1"/>
    <property type="molecule type" value="Genomic_DNA"/>
</dbReference>
<sequence>MRRPRPVGPEKASPRRAAAQSRATARSSQHLTRSHMLRAAIATTLCPRPAAARDCFVVTAGARATIRETLDNYERSQDPSNLRPVAKDLMRQGGPLRECLDSASRLEALPEATRFHARDAMEYIASVVEFDAFDKLTKEYEPKASQMYTPQKLSYSLRAFEAADRELNLFAFGLRQAVGAGNGYYR</sequence>
<name>A0ABR1FJ15_AURAN</name>
<evidence type="ECO:0008006" key="4">
    <source>
        <dbReference type="Google" id="ProtNLM"/>
    </source>
</evidence>
<dbReference type="Proteomes" id="UP001363151">
    <property type="component" value="Unassembled WGS sequence"/>
</dbReference>
<evidence type="ECO:0000313" key="3">
    <source>
        <dbReference type="Proteomes" id="UP001363151"/>
    </source>
</evidence>
<reference evidence="2 3" key="1">
    <citation type="submission" date="2024-03" db="EMBL/GenBank/DDBJ databases">
        <title>Aureococcus anophagefferens CCMP1851 and Kratosvirus quantuckense: Draft genome of a second virus-susceptible host strain in the model system.</title>
        <authorList>
            <person name="Chase E."/>
            <person name="Truchon A.R."/>
            <person name="Schepens W."/>
            <person name="Wilhelm S.W."/>
        </authorList>
    </citation>
    <scope>NUCLEOTIDE SEQUENCE [LARGE SCALE GENOMIC DNA]</scope>
    <source>
        <strain evidence="2 3">CCMP1851</strain>
    </source>
</reference>
<proteinExistence type="predicted"/>
<comment type="caution">
    <text evidence="2">The sequence shown here is derived from an EMBL/GenBank/DDBJ whole genome shotgun (WGS) entry which is preliminary data.</text>
</comment>
<evidence type="ECO:0000313" key="2">
    <source>
        <dbReference type="EMBL" id="KAK7231795.1"/>
    </source>
</evidence>
<feature type="region of interest" description="Disordered" evidence="1">
    <location>
        <begin position="1"/>
        <end position="32"/>
    </location>
</feature>
<keyword evidence="3" id="KW-1185">Reference proteome</keyword>
<evidence type="ECO:0000256" key="1">
    <source>
        <dbReference type="SAM" id="MobiDB-lite"/>
    </source>
</evidence>
<gene>
    <name evidence="2" type="ORF">SO694_000890139</name>
</gene>
<feature type="compositionally biased region" description="Low complexity" evidence="1">
    <location>
        <begin position="15"/>
        <end position="28"/>
    </location>
</feature>
<organism evidence="2 3">
    <name type="scientific">Aureococcus anophagefferens</name>
    <name type="common">Harmful bloom alga</name>
    <dbReference type="NCBI Taxonomy" id="44056"/>
    <lineage>
        <taxon>Eukaryota</taxon>
        <taxon>Sar</taxon>
        <taxon>Stramenopiles</taxon>
        <taxon>Ochrophyta</taxon>
        <taxon>Pelagophyceae</taxon>
        <taxon>Pelagomonadales</taxon>
        <taxon>Pelagomonadaceae</taxon>
        <taxon>Aureococcus</taxon>
    </lineage>
</organism>